<proteinExistence type="predicted"/>
<evidence type="ECO:0000313" key="3">
    <source>
        <dbReference type="EMBL" id="BAD16052.1"/>
    </source>
</evidence>
<protein>
    <submittedName>
        <fullName evidence="3">Uncharacterized protein</fullName>
    </submittedName>
</protein>
<gene>
    <name evidence="2" type="ORF">P0516G10.3</name>
    <name evidence="3" type="ORF">P0684F11.29</name>
</gene>
<accession>Q6Z5N0</accession>
<dbReference type="AlphaFoldDB" id="Q6Z5N0"/>
<evidence type="ECO:0000313" key="2">
    <source>
        <dbReference type="EMBL" id="BAD15749.1"/>
    </source>
</evidence>
<feature type="compositionally biased region" description="Low complexity" evidence="1">
    <location>
        <begin position="83"/>
        <end position="102"/>
    </location>
</feature>
<feature type="region of interest" description="Disordered" evidence="1">
    <location>
        <begin position="148"/>
        <end position="182"/>
    </location>
</feature>
<organism evidence="3 4">
    <name type="scientific">Oryza sativa subsp. japonica</name>
    <name type="common">Rice</name>
    <dbReference type="NCBI Taxonomy" id="39947"/>
    <lineage>
        <taxon>Eukaryota</taxon>
        <taxon>Viridiplantae</taxon>
        <taxon>Streptophyta</taxon>
        <taxon>Embryophyta</taxon>
        <taxon>Tracheophyta</taxon>
        <taxon>Spermatophyta</taxon>
        <taxon>Magnoliopsida</taxon>
        <taxon>Liliopsida</taxon>
        <taxon>Poales</taxon>
        <taxon>Poaceae</taxon>
        <taxon>BOP clade</taxon>
        <taxon>Oryzoideae</taxon>
        <taxon>Oryzeae</taxon>
        <taxon>Oryzinae</taxon>
        <taxon>Oryza</taxon>
        <taxon>Oryza sativa</taxon>
    </lineage>
</organism>
<dbReference type="PROSITE" id="PS51257">
    <property type="entry name" value="PROKAR_LIPOPROTEIN"/>
    <property type="match status" value="1"/>
</dbReference>
<dbReference type="EMBL" id="AP005112">
    <property type="protein sequence ID" value="BAD16052.1"/>
    <property type="molecule type" value="Genomic_DNA"/>
</dbReference>
<reference evidence="4" key="4">
    <citation type="journal article" date="2008" name="Nucleic Acids Res.">
        <title>The rice annotation project database (RAP-DB): 2008 update.</title>
        <authorList>
            <consortium name="The rice annotation project (RAP)"/>
        </authorList>
    </citation>
    <scope>GENOME REANNOTATION</scope>
    <source>
        <strain evidence="4">cv. Nipponbare</strain>
    </source>
</reference>
<feature type="compositionally biased region" description="Basic residues" evidence="1">
    <location>
        <begin position="103"/>
        <end position="112"/>
    </location>
</feature>
<reference evidence="3" key="2">
    <citation type="submission" date="2002-04" db="EMBL/GenBank/DDBJ databases">
        <title>Oryza sativa nipponbare(GA3) genomic DNA, chromosome 2, PAC clone:P0684F11.</title>
        <authorList>
            <person name="Sasaki T."/>
            <person name="Matsumoto T."/>
            <person name="Katayose Y."/>
        </authorList>
    </citation>
    <scope>NUCLEOTIDE SEQUENCE</scope>
</reference>
<evidence type="ECO:0000313" key="4">
    <source>
        <dbReference type="Proteomes" id="UP000000763"/>
    </source>
</evidence>
<sequence length="207" mass="22094">MLFSKNAPKYEFSSFHATPSLGVSCSVVVRPPLPVPRYPPPSSSSTTARLTSATSSVSRHRHPQPRRRPSGCCHCPPPPPAPTSAASSSLSSSSSSSSSSSVRHCRHRHHHPPPPPALRLPRCRPSAVVIVVLRHSLPRVCRTIVRLPPPPQPASRHLPPLPSSSSSSATAVGTRGHRCGRTRGGALQVGRELHRTTMMTTVVADGR</sequence>
<reference evidence="2" key="1">
    <citation type="submission" date="2002-03" db="EMBL/GenBank/DDBJ databases">
        <title>Oryza sativa nipponbare(GA3) genomic DNA, chromosome 2, PAC clone:P0516G10.</title>
        <authorList>
            <person name="Sasaki T."/>
            <person name="Matsumoto T."/>
            <person name="Yamamoto K."/>
        </authorList>
    </citation>
    <scope>NUCLEOTIDE SEQUENCE</scope>
</reference>
<feature type="compositionally biased region" description="Basic residues" evidence="1">
    <location>
        <begin position="58"/>
        <end position="69"/>
    </location>
</feature>
<name>Q6Z5N0_ORYSJ</name>
<reference evidence="4" key="3">
    <citation type="journal article" date="2005" name="Nature">
        <title>The map-based sequence of the rice genome.</title>
        <authorList>
            <consortium name="International rice genome sequencing project (IRGSP)"/>
            <person name="Matsumoto T."/>
            <person name="Wu J."/>
            <person name="Kanamori H."/>
            <person name="Katayose Y."/>
            <person name="Fujisawa M."/>
            <person name="Namiki N."/>
            <person name="Mizuno H."/>
            <person name="Yamamoto K."/>
            <person name="Antonio B.A."/>
            <person name="Baba T."/>
            <person name="Sakata K."/>
            <person name="Nagamura Y."/>
            <person name="Aoki H."/>
            <person name="Arikawa K."/>
            <person name="Arita K."/>
            <person name="Bito T."/>
            <person name="Chiden Y."/>
            <person name="Fujitsuka N."/>
            <person name="Fukunaka R."/>
            <person name="Hamada M."/>
            <person name="Harada C."/>
            <person name="Hayashi A."/>
            <person name="Hijishita S."/>
            <person name="Honda M."/>
            <person name="Hosokawa S."/>
            <person name="Ichikawa Y."/>
            <person name="Idonuma A."/>
            <person name="Iijima M."/>
            <person name="Ikeda M."/>
            <person name="Ikeno M."/>
            <person name="Ito K."/>
            <person name="Ito S."/>
            <person name="Ito T."/>
            <person name="Ito Y."/>
            <person name="Ito Y."/>
            <person name="Iwabuchi A."/>
            <person name="Kamiya K."/>
            <person name="Karasawa W."/>
            <person name="Kurita K."/>
            <person name="Katagiri S."/>
            <person name="Kikuta A."/>
            <person name="Kobayashi H."/>
            <person name="Kobayashi N."/>
            <person name="Machita K."/>
            <person name="Maehara T."/>
            <person name="Masukawa M."/>
            <person name="Mizubayashi T."/>
            <person name="Mukai Y."/>
            <person name="Nagasaki H."/>
            <person name="Nagata Y."/>
            <person name="Naito S."/>
            <person name="Nakashima M."/>
            <person name="Nakama Y."/>
            <person name="Nakamichi Y."/>
            <person name="Nakamura M."/>
            <person name="Meguro A."/>
            <person name="Negishi M."/>
            <person name="Ohta I."/>
            <person name="Ohta T."/>
            <person name="Okamoto M."/>
            <person name="Ono N."/>
            <person name="Saji S."/>
            <person name="Sakaguchi M."/>
            <person name="Sakai K."/>
            <person name="Shibata M."/>
            <person name="Shimokawa T."/>
            <person name="Song J."/>
            <person name="Takazaki Y."/>
            <person name="Terasawa K."/>
            <person name="Tsugane M."/>
            <person name="Tsuji K."/>
            <person name="Ueda S."/>
            <person name="Waki K."/>
            <person name="Yamagata H."/>
            <person name="Yamamoto M."/>
            <person name="Yamamoto S."/>
            <person name="Yamane H."/>
            <person name="Yoshiki S."/>
            <person name="Yoshihara R."/>
            <person name="Yukawa K."/>
            <person name="Zhong H."/>
            <person name="Yano M."/>
            <person name="Yuan Q."/>
            <person name="Ouyang S."/>
            <person name="Liu J."/>
            <person name="Jones K.M."/>
            <person name="Gansberger K."/>
            <person name="Moffat K."/>
            <person name="Hill J."/>
            <person name="Bera J."/>
            <person name="Fadrosh D."/>
            <person name="Jin S."/>
            <person name="Johri S."/>
            <person name="Kim M."/>
            <person name="Overton L."/>
            <person name="Reardon M."/>
            <person name="Tsitrin T."/>
            <person name="Vuong H."/>
            <person name="Weaver B."/>
            <person name="Ciecko A."/>
            <person name="Tallon L."/>
            <person name="Jackson J."/>
            <person name="Pai G."/>
            <person name="Aken S.V."/>
            <person name="Utterback T."/>
            <person name="Reidmuller S."/>
            <person name="Feldblyum T."/>
            <person name="Hsiao J."/>
            <person name="Zismann V."/>
            <person name="Iobst S."/>
            <person name="de Vazeille A.R."/>
            <person name="Buell C.R."/>
            <person name="Ying K."/>
            <person name="Li Y."/>
            <person name="Lu T."/>
            <person name="Huang Y."/>
            <person name="Zhao Q."/>
            <person name="Feng Q."/>
            <person name="Zhang L."/>
            <person name="Zhu J."/>
            <person name="Weng Q."/>
            <person name="Mu J."/>
            <person name="Lu Y."/>
            <person name="Fan D."/>
            <person name="Liu Y."/>
            <person name="Guan J."/>
            <person name="Zhang Y."/>
            <person name="Yu S."/>
            <person name="Liu X."/>
            <person name="Zhang Y."/>
            <person name="Hong G."/>
            <person name="Han B."/>
            <person name="Choisne N."/>
            <person name="Demange N."/>
            <person name="Orjeda G."/>
            <person name="Samain S."/>
            <person name="Cattolico L."/>
            <person name="Pelletier E."/>
            <person name="Couloux A."/>
            <person name="Segurens B."/>
            <person name="Wincker P."/>
            <person name="D'Hont A."/>
            <person name="Scarpelli C."/>
            <person name="Weissenbach J."/>
            <person name="Salanoubat M."/>
            <person name="Quetier F."/>
            <person name="Yu Y."/>
            <person name="Kim H.R."/>
            <person name="Rambo T."/>
            <person name="Currie J."/>
            <person name="Collura K."/>
            <person name="Luo M."/>
            <person name="Yang T."/>
            <person name="Ammiraju J.S.S."/>
            <person name="Engler F."/>
            <person name="Soderlund C."/>
            <person name="Wing R.A."/>
            <person name="Palmer L.E."/>
            <person name="de la Bastide M."/>
            <person name="Spiegel L."/>
            <person name="Nascimento L."/>
            <person name="Zutavern T."/>
            <person name="O'Shaughnessy A."/>
            <person name="Dike S."/>
            <person name="Dedhia N."/>
            <person name="Preston R."/>
            <person name="Balija V."/>
            <person name="McCombie W.R."/>
            <person name="Chow T."/>
            <person name="Chen H."/>
            <person name="Chung M."/>
            <person name="Chen C."/>
            <person name="Shaw J."/>
            <person name="Wu H."/>
            <person name="Hsiao K."/>
            <person name="Chao Y."/>
            <person name="Chu M."/>
            <person name="Cheng C."/>
            <person name="Hour A."/>
            <person name="Lee P."/>
            <person name="Lin S."/>
            <person name="Lin Y."/>
            <person name="Liou J."/>
            <person name="Liu S."/>
            <person name="Hsing Y."/>
            <person name="Raghuvanshi S."/>
            <person name="Mohanty A."/>
            <person name="Bharti A.K."/>
            <person name="Gaur A."/>
            <person name="Gupta V."/>
            <person name="Kumar D."/>
            <person name="Ravi V."/>
            <person name="Vij S."/>
            <person name="Kapur A."/>
            <person name="Khurana P."/>
            <person name="Khurana P."/>
            <person name="Khurana J.P."/>
            <person name="Tyagi A.K."/>
            <person name="Gaikwad K."/>
            <person name="Singh A."/>
            <person name="Dalal V."/>
            <person name="Srivastava S."/>
            <person name="Dixit A."/>
            <person name="Pal A.K."/>
            <person name="Ghazi I.A."/>
            <person name="Yadav M."/>
            <person name="Pandit A."/>
            <person name="Bhargava A."/>
            <person name="Sureshbabu K."/>
            <person name="Batra K."/>
            <person name="Sharma T.R."/>
            <person name="Mohapatra T."/>
            <person name="Singh N.K."/>
            <person name="Messing J."/>
            <person name="Nelson A.B."/>
            <person name="Fuks G."/>
            <person name="Kavchok S."/>
            <person name="Keizer G."/>
            <person name="Linton E."/>
            <person name="Llaca V."/>
            <person name="Song R."/>
            <person name="Tanyolac B."/>
            <person name="Young S."/>
            <person name="Ho-Il K."/>
            <person name="Hahn J.H."/>
            <person name="Sangsakoo G."/>
            <person name="Vanavichit A."/>
            <person name="de Mattos Luiz.A.T."/>
            <person name="Zimmer P.D."/>
            <person name="Malone G."/>
            <person name="Dellagostin O."/>
            <person name="de Oliveira A.C."/>
            <person name="Bevan M."/>
            <person name="Bancroft I."/>
            <person name="Minx P."/>
            <person name="Cordum H."/>
            <person name="Wilson R."/>
            <person name="Cheng Z."/>
            <person name="Jin W."/>
            <person name="Jiang J."/>
            <person name="Leong S.A."/>
            <person name="Iwama H."/>
            <person name="Gojobori T."/>
            <person name="Itoh T."/>
            <person name="Niimura Y."/>
            <person name="Fujii Y."/>
            <person name="Habara T."/>
            <person name="Sakai H."/>
            <person name="Sato Y."/>
            <person name="Wilson G."/>
            <person name="Kumar K."/>
            <person name="McCouch S."/>
            <person name="Juretic N."/>
            <person name="Hoen D."/>
            <person name="Wright S."/>
            <person name="Bruskiewich R."/>
            <person name="Bureau T."/>
            <person name="Miyao A."/>
            <person name="Hirochika H."/>
            <person name="Nishikawa T."/>
            <person name="Kadowaki K."/>
            <person name="Sugiura M."/>
            <person name="Burr B."/>
            <person name="Sasaki T."/>
        </authorList>
    </citation>
    <scope>NUCLEOTIDE SEQUENCE [LARGE SCALE GENOMIC DNA]</scope>
    <source>
        <strain evidence="4">cv. Nipponbare</strain>
    </source>
</reference>
<dbReference type="Proteomes" id="UP000000763">
    <property type="component" value="Chromosome 2"/>
</dbReference>
<evidence type="ECO:0000256" key="1">
    <source>
        <dbReference type="SAM" id="MobiDB-lite"/>
    </source>
</evidence>
<feature type="compositionally biased region" description="Low complexity" evidence="1">
    <location>
        <begin position="43"/>
        <end position="57"/>
    </location>
</feature>
<feature type="region of interest" description="Disordered" evidence="1">
    <location>
        <begin position="36"/>
        <end position="121"/>
    </location>
</feature>
<dbReference type="EMBL" id="AP004815">
    <property type="protein sequence ID" value="BAD15749.1"/>
    <property type="molecule type" value="Genomic_DNA"/>
</dbReference>